<dbReference type="SUPFAM" id="SSF81324">
    <property type="entry name" value="Voltage-gated potassium channels"/>
    <property type="match status" value="1"/>
</dbReference>
<evidence type="ECO:0000256" key="2">
    <source>
        <dbReference type="SAM" id="Phobius"/>
    </source>
</evidence>
<keyword evidence="2" id="KW-0812">Transmembrane</keyword>
<dbReference type="Proteomes" id="UP000236754">
    <property type="component" value="Unassembled WGS sequence"/>
</dbReference>
<feature type="transmembrane region" description="Helical" evidence="2">
    <location>
        <begin position="167"/>
        <end position="187"/>
    </location>
</feature>
<name>A0A1H6CND2_9ACTN</name>
<dbReference type="AlphaFoldDB" id="A0A1H6CND2"/>
<gene>
    <name evidence="3" type="ORF">SAMN05216223_109209</name>
</gene>
<organism evidence="3 4">
    <name type="scientific">Actinacidiphila yanglinensis</name>
    <dbReference type="NCBI Taxonomy" id="310779"/>
    <lineage>
        <taxon>Bacteria</taxon>
        <taxon>Bacillati</taxon>
        <taxon>Actinomycetota</taxon>
        <taxon>Actinomycetes</taxon>
        <taxon>Kitasatosporales</taxon>
        <taxon>Streptomycetaceae</taxon>
        <taxon>Actinacidiphila</taxon>
    </lineage>
</organism>
<evidence type="ECO:0000313" key="4">
    <source>
        <dbReference type="Proteomes" id="UP000236754"/>
    </source>
</evidence>
<evidence type="ECO:0000256" key="1">
    <source>
        <dbReference type="SAM" id="MobiDB-lite"/>
    </source>
</evidence>
<sequence>MSGVTHQETPAPVPRDEPQDEPHTEPPRHSPEGDTLAARLGRIEALLAPARARLGAAEQEVAPAWRRATRGEPRWAATLSVLVVMAIQLALPARLAGHPQVLMPAVEAALLGCLIALNPHRIEHRSRAYRTLSLVLTLAIGGANLYSVIRLVRGLVEGTDRTAAGELLLTGGAIWLINIVIFALVYWELDRGGPAARAHGERDVPDFLFPQLQSPELAPPDWEPAYLDYFYLSFTNSTAFSPTDVLPVTRNAKLCMLGQSAVSLITVVLVVARAVNILN</sequence>
<keyword evidence="4" id="KW-1185">Reference proteome</keyword>
<keyword evidence="2" id="KW-1133">Transmembrane helix</keyword>
<protein>
    <submittedName>
        <fullName evidence="3">Uncharacterized membrane protein</fullName>
    </submittedName>
</protein>
<feature type="compositionally biased region" description="Basic and acidic residues" evidence="1">
    <location>
        <begin position="14"/>
        <end position="32"/>
    </location>
</feature>
<dbReference type="EMBL" id="FNVU01000009">
    <property type="protein sequence ID" value="SEG74257.1"/>
    <property type="molecule type" value="Genomic_DNA"/>
</dbReference>
<accession>A0A1H6CND2</accession>
<reference evidence="3 4" key="1">
    <citation type="submission" date="2016-10" db="EMBL/GenBank/DDBJ databases">
        <authorList>
            <person name="de Groot N.N."/>
        </authorList>
    </citation>
    <scope>NUCLEOTIDE SEQUENCE [LARGE SCALE GENOMIC DNA]</scope>
    <source>
        <strain evidence="3 4">CGMCC 4.2023</strain>
    </source>
</reference>
<proteinExistence type="predicted"/>
<dbReference type="OrthoDB" id="5402524at2"/>
<feature type="transmembrane region" description="Helical" evidence="2">
    <location>
        <begin position="101"/>
        <end position="117"/>
    </location>
</feature>
<feature type="region of interest" description="Disordered" evidence="1">
    <location>
        <begin position="1"/>
        <end position="34"/>
    </location>
</feature>
<feature type="transmembrane region" description="Helical" evidence="2">
    <location>
        <begin position="129"/>
        <end position="147"/>
    </location>
</feature>
<evidence type="ECO:0000313" key="3">
    <source>
        <dbReference type="EMBL" id="SEG74257.1"/>
    </source>
</evidence>
<keyword evidence="2" id="KW-0472">Membrane</keyword>
<feature type="transmembrane region" description="Helical" evidence="2">
    <location>
        <begin position="75"/>
        <end position="95"/>
    </location>
</feature>
<feature type="transmembrane region" description="Helical" evidence="2">
    <location>
        <begin position="254"/>
        <end position="275"/>
    </location>
</feature>